<sequence>MSASVEEKRENGLKAKIWKELKSFFWIFLYLYIVFGFYTLAVGIAHRQDGMASVSHGFAAINAAVFGKVILIAEQMEFGSQIRSARLVTLIAWQSFLFTLLLIASHFLEHAILSYFHTGAFEITLDLGGGGWLGLLMVSLMMFFALVPFFAYRVLSETIGPDLFHALLFKKRRPR</sequence>
<feature type="transmembrane region" description="Helical" evidence="1">
    <location>
        <begin position="132"/>
        <end position="155"/>
    </location>
</feature>
<reference evidence="2 3" key="1">
    <citation type="submission" date="2019-11" db="EMBL/GenBank/DDBJ databases">
        <title>Whole-genome sequence of a Rhodoblastus acidophilus DSM 142.</title>
        <authorList>
            <person name="Kyndt J.A."/>
            <person name="Meyer T.E."/>
        </authorList>
    </citation>
    <scope>NUCLEOTIDE SEQUENCE [LARGE SCALE GENOMIC DNA]</scope>
    <source>
        <strain evidence="2 3">DSM 142</strain>
    </source>
</reference>
<dbReference type="EMBL" id="WNKS01000026">
    <property type="protein sequence ID" value="MTV33077.1"/>
    <property type="molecule type" value="Genomic_DNA"/>
</dbReference>
<organism evidence="2 3">
    <name type="scientific">Rhodoblastus acidophilus</name>
    <name type="common">Rhodopseudomonas acidophila</name>
    <dbReference type="NCBI Taxonomy" id="1074"/>
    <lineage>
        <taxon>Bacteria</taxon>
        <taxon>Pseudomonadati</taxon>
        <taxon>Pseudomonadota</taxon>
        <taxon>Alphaproteobacteria</taxon>
        <taxon>Hyphomicrobiales</taxon>
        <taxon>Rhodoblastaceae</taxon>
        <taxon>Rhodoblastus</taxon>
    </lineage>
</organism>
<keyword evidence="1" id="KW-1133">Transmembrane helix</keyword>
<gene>
    <name evidence="2" type="ORF">GJ654_19020</name>
</gene>
<evidence type="ECO:0000313" key="3">
    <source>
        <dbReference type="Proteomes" id="UP000439113"/>
    </source>
</evidence>
<dbReference type="RefSeq" id="WP_155447758.1">
    <property type="nucleotide sequence ID" value="NZ_JAOQNR010000008.1"/>
</dbReference>
<evidence type="ECO:0000256" key="1">
    <source>
        <dbReference type="SAM" id="Phobius"/>
    </source>
</evidence>
<feature type="transmembrane region" description="Helical" evidence="1">
    <location>
        <begin position="85"/>
        <end position="108"/>
    </location>
</feature>
<dbReference type="AlphaFoldDB" id="A0A6N8DRN5"/>
<evidence type="ECO:0000313" key="2">
    <source>
        <dbReference type="EMBL" id="MTV33077.1"/>
    </source>
</evidence>
<protein>
    <submittedName>
        <fullName evidence="2">Uncharacterized protein</fullName>
    </submittedName>
</protein>
<comment type="caution">
    <text evidence="2">The sequence shown here is derived from an EMBL/GenBank/DDBJ whole genome shotgun (WGS) entry which is preliminary data.</text>
</comment>
<name>A0A6N8DRN5_RHOAC</name>
<proteinExistence type="predicted"/>
<accession>A0A6N8DRN5</accession>
<dbReference type="OrthoDB" id="115809at2"/>
<keyword evidence="1" id="KW-0812">Transmembrane</keyword>
<feature type="transmembrane region" description="Helical" evidence="1">
    <location>
        <begin position="24"/>
        <end position="45"/>
    </location>
</feature>
<keyword evidence="1" id="KW-0472">Membrane</keyword>
<feature type="transmembrane region" description="Helical" evidence="1">
    <location>
        <begin position="51"/>
        <end position="73"/>
    </location>
</feature>
<dbReference type="Proteomes" id="UP000439113">
    <property type="component" value="Unassembled WGS sequence"/>
</dbReference>